<sequence length="178" mass="19770">MGNIVGMLEGEQLPPWTDGIGAHLRVAITDMSERLDYPRMEPKNEVDAILQMFVRKVYVEGLPMDWIAASGAAVPCTAKISKNLSTLSVTLDETCESKDIRFGDCKQLRIDGFSEQTGPRVSDVFRLQFRAAADGKAVPDVRIRFKDRVAAAICNQLIPVLMDCNNGWQCGDYNKQLC</sequence>
<dbReference type="EMBL" id="CAJNNW010031193">
    <property type="protein sequence ID" value="CAE8706385.1"/>
    <property type="molecule type" value="Genomic_DNA"/>
</dbReference>
<dbReference type="Proteomes" id="UP000626109">
    <property type="component" value="Unassembled WGS sequence"/>
</dbReference>
<gene>
    <name evidence="1" type="ORF">PGLA2088_LOCUS34152</name>
</gene>
<evidence type="ECO:0000313" key="2">
    <source>
        <dbReference type="Proteomes" id="UP000626109"/>
    </source>
</evidence>
<protein>
    <submittedName>
        <fullName evidence="1">Uncharacterized protein</fullName>
    </submittedName>
</protein>
<name>A0A813KP37_POLGL</name>
<reference evidence="1" key="1">
    <citation type="submission" date="2021-02" db="EMBL/GenBank/DDBJ databases">
        <authorList>
            <person name="Dougan E. K."/>
            <person name="Rhodes N."/>
            <person name="Thang M."/>
            <person name="Chan C."/>
        </authorList>
    </citation>
    <scope>NUCLEOTIDE SEQUENCE</scope>
</reference>
<accession>A0A813KP37</accession>
<proteinExistence type="predicted"/>
<organism evidence="1 2">
    <name type="scientific">Polarella glacialis</name>
    <name type="common">Dinoflagellate</name>
    <dbReference type="NCBI Taxonomy" id="89957"/>
    <lineage>
        <taxon>Eukaryota</taxon>
        <taxon>Sar</taxon>
        <taxon>Alveolata</taxon>
        <taxon>Dinophyceae</taxon>
        <taxon>Suessiales</taxon>
        <taxon>Suessiaceae</taxon>
        <taxon>Polarella</taxon>
    </lineage>
</organism>
<evidence type="ECO:0000313" key="1">
    <source>
        <dbReference type="EMBL" id="CAE8706385.1"/>
    </source>
</evidence>
<dbReference type="AlphaFoldDB" id="A0A813KP37"/>
<comment type="caution">
    <text evidence="1">The sequence shown here is derived from an EMBL/GenBank/DDBJ whole genome shotgun (WGS) entry which is preliminary data.</text>
</comment>